<evidence type="ECO:0000313" key="15">
    <source>
        <dbReference type="Proteomes" id="UP000019109"/>
    </source>
</evidence>
<evidence type="ECO:0000256" key="5">
    <source>
        <dbReference type="ARBA" id="ARBA00018101"/>
    </source>
</evidence>
<keyword evidence="15" id="KW-1185">Reference proteome</keyword>
<dbReference type="InterPro" id="IPR001295">
    <property type="entry name" value="Dihydroorotate_DH_CS"/>
</dbReference>
<keyword evidence="7" id="KW-0288">FMN</keyword>
<evidence type="ECO:0000256" key="4">
    <source>
        <dbReference type="ARBA" id="ARBA00012061"/>
    </source>
</evidence>
<evidence type="ECO:0000256" key="9">
    <source>
        <dbReference type="ARBA" id="ARBA00023002"/>
    </source>
</evidence>
<comment type="caution">
    <text evidence="14">The sequence shown here is derived from an EMBL/GenBank/DDBJ whole genome shotgun (WGS) entry which is preliminary data.</text>
</comment>
<dbReference type="Gene3D" id="3.20.20.70">
    <property type="entry name" value="Aldolase class I"/>
    <property type="match status" value="1"/>
</dbReference>
<evidence type="ECO:0000313" key="14">
    <source>
        <dbReference type="EMBL" id="GAE89203.1"/>
    </source>
</evidence>
<evidence type="ECO:0000256" key="2">
    <source>
        <dbReference type="ARBA" id="ARBA00003616"/>
    </source>
</evidence>
<evidence type="ECO:0000256" key="3">
    <source>
        <dbReference type="ARBA" id="ARBA00004715"/>
    </source>
</evidence>
<comment type="catalytic activity">
    <reaction evidence="12">
        <text>(S)-dihydroorotate + NAD(+) = orotate + NADH + H(+)</text>
        <dbReference type="Rhea" id="RHEA:13513"/>
        <dbReference type="ChEBI" id="CHEBI:15378"/>
        <dbReference type="ChEBI" id="CHEBI:30839"/>
        <dbReference type="ChEBI" id="CHEBI:30864"/>
        <dbReference type="ChEBI" id="CHEBI:57540"/>
        <dbReference type="ChEBI" id="CHEBI:57945"/>
        <dbReference type="EC" id="1.3.1.14"/>
    </reaction>
</comment>
<dbReference type="GO" id="GO:0044205">
    <property type="term" value="P:'de novo' UMP biosynthetic process"/>
    <property type="evidence" value="ECO:0007669"/>
    <property type="project" value="UniProtKB-UniPathway"/>
</dbReference>
<dbReference type="GO" id="GO:0004589">
    <property type="term" value="F:dihydroorotate dehydrogenase (NAD+) activity"/>
    <property type="evidence" value="ECO:0007669"/>
    <property type="project" value="UniProtKB-EC"/>
</dbReference>
<dbReference type="PANTHER" id="PTHR48109">
    <property type="entry name" value="DIHYDROOROTATE DEHYDROGENASE (QUINONE), MITOCHONDRIAL-RELATED"/>
    <property type="match status" value="1"/>
</dbReference>
<dbReference type="InterPro" id="IPR050074">
    <property type="entry name" value="DHO_dehydrogenase"/>
</dbReference>
<dbReference type="InterPro" id="IPR005720">
    <property type="entry name" value="Dihydroorotate_DH_cat"/>
</dbReference>
<dbReference type="PROSITE" id="PS00912">
    <property type="entry name" value="DHODEHASE_2"/>
    <property type="match status" value="1"/>
</dbReference>
<dbReference type="EMBL" id="BAVR01000032">
    <property type="protein sequence ID" value="GAE89203.1"/>
    <property type="molecule type" value="Genomic_DNA"/>
</dbReference>
<dbReference type="GO" id="GO:0006207">
    <property type="term" value="P:'de novo' pyrimidine nucleobase biosynthetic process"/>
    <property type="evidence" value="ECO:0007669"/>
    <property type="project" value="InterPro"/>
</dbReference>
<evidence type="ECO:0000256" key="12">
    <source>
        <dbReference type="ARBA" id="ARBA00048996"/>
    </source>
</evidence>
<keyword evidence="9" id="KW-0560">Oxidoreductase</keyword>
<comment type="function">
    <text evidence="2">Catalyzes the conversion of dihydroorotate to orotate with NAD(+) as electron acceptor.</text>
</comment>
<comment type="cofactor">
    <cofactor evidence="1">
        <name>FMN</name>
        <dbReference type="ChEBI" id="CHEBI:58210"/>
    </cofactor>
</comment>
<evidence type="ECO:0000256" key="1">
    <source>
        <dbReference type="ARBA" id="ARBA00001917"/>
    </source>
</evidence>
<name>W4V8P6_9FIRM</name>
<dbReference type="Pfam" id="PF01180">
    <property type="entry name" value="DHO_dh"/>
    <property type="match status" value="1"/>
</dbReference>
<dbReference type="SUPFAM" id="SSF51395">
    <property type="entry name" value="FMN-linked oxidoreductases"/>
    <property type="match status" value="1"/>
</dbReference>
<accession>W4V8P6</accession>
<evidence type="ECO:0000256" key="8">
    <source>
        <dbReference type="ARBA" id="ARBA00022975"/>
    </source>
</evidence>
<reference evidence="14" key="1">
    <citation type="journal article" date="2014" name="Genome Announc.">
        <title>Draft Genome Sequence of Clostridium straminisolvens Strain JCM 21531T, Isolated from a Cellulose-Degrading Bacterial Community.</title>
        <authorList>
            <person name="Yuki M."/>
            <person name="Oshima K."/>
            <person name="Suda W."/>
            <person name="Sakamoto M."/>
            <person name="Kitamura K."/>
            <person name="Iida T."/>
            <person name="Hattori M."/>
            <person name="Ohkuma M."/>
        </authorList>
    </citation>
    <scope>NUCLEOTIDE SEQUENCE [LARGE SCALE GENOMIC DNA]</scope>
    <source>
        <strain evidence="14">JCM 21531</strain>
    </source>
</reference>
<evidence type="ECO:0000256" key="6">
    <source>
        <dbReference type="ARBA" id="ARBA00022630"/>
    </source>
</evidence>
<dbReference type="STRING" id="1294263.JCM21531_2707"/>
<protein>
    <recommendedName>
        <fullName evidence="5">Dihydroorotate dehydrogenase B (NAD(+)), catalytic subunit</fullName>
        <ecNumber evidence="4">1.3.1.14</ecNumber>
    </recommendedName>
    <alternativeName>
        <fullName evidence="10">Dihydroorotate oxidase B</fullName>
    </alternativeName>
    <alternativeName>
        <fullName evidence="11">Orotate reductase (NADH)</fullName>
    </alternativeName>
</protein>
<dbReference type="InterPro" id="IPR013785">
    <property type="entry name" value="Aldolase_TIM"/>
</dbReference>
<dbReference type="PANTHER" id="PTHR48109:SF1">
    <property type="entry name" value="DIHYDROOROTATE DEHYDROGENASE (FUMARATE)"/>
    <property type="match status" value="1"/>
</dbReference>
<keyword evidence="6" id="KW-0285">Flavoprotein</keyword>
<evidence type="ECO:0000256" key="11">
    <source>
        <dbReference type="ARBA" id="ARBA00032046"/>
    </source>
</evidence>
<dbReference type="AlphaFoldDB" id="W4V8P6"/>
<sequence length="108" mass="11295">MAIDIHKKKPILANNVGGLSGPAVKPVAVRMVYEVASVVKVPVIGMGGISSGEDAVEFMLAGASAVMVGTANFINPAACVDVMEGIKSYLEMYNHSSVYEIIGKLELN</sequence>
<dbReference type="UniPathway" id="UPA00070"/>
<evidence type="ECO:0000256" key="10">
    <source>
        <dbReference type="ARBA" id="ARBA00029718"/>
    </source>
</evidence>
<keyword evidence="8" id="KW-0665">Pyrimidine biosynthesis</keyword>
<organism evidence="14 15">
    <name type="scientific">Acetivibrio straminisolvens JCM 21531</name>
    <dbReference type="NCBI Taxonomy" id="1294263"/>
    <lineage>
        <taxon>Bacteria</taxon>
        <taxon>Bacillati</taxon>
        <taxon>Bacillota</taxon>
        <taxon>Clostridia</taxon>
        <taxon>Eubacteriales</taxon>
        <taxon>Oscillospiraceae</taxon>
        <taxon>Acetivibrio</taxon>
    </lineage>
</organism>
<gene>
    <name evidence="14" type="ORF">JCM21531_2707</name>
</gene>
<feature type="domain" description="Dihydroorotate dehydrogenase catalytic" evidence="13">
    <location>
        <begin position="1"/>
        <end position="90"/>
    </location>
</feature>
<dbReference type="Proteomes" id="UP000019109">
    <property type="component" value="Unassembled WGS sequence"/>
</dbReference>
<comment type="pathway">
    <text evidence="3">Pyrimidine metabolism; UMP biosynthesis via de novo pathway; orotate from (S)-dihydroorotate (NAD(+) route): step 1/1.</text>
</comment>
<dbReference type="GO" id="GO:0005737">
    <property type="term" value="C:cytoplasm"/>
    <property type="evidence" value="ECO:0007669"/>
    <property type="project" value="InterPro"/>
</dbReference>
<evidence type="ECO:0000259" key="13">
    <source>
        <dbReference type="Pfam" id="PF01180"/>
    </source>
</evidence>
<dbReference type="EC" id="1.3.1.14" evidence="4"/>
<proteinExistence type="predicted"/>
<evidence type="ECO:0000256" key="7">
    <source>
        <dbReference type="ARBA" id="ARBA00022643"/>
    </source>
</evidence>